<proteinExistence type="predicted"/>
<comment type="caution">
    <text evidence="3">The sequence shown here is derived from an EMBL/GenBank/DDBJ whole genome shotgun (WGS) entry which is preliminary data.</text>
</comment>
<dbReference type="AlphaFoldDB" id="A0A835JEJ4"/>
<sequence length="192" mass="21940">MSIYEVEKTSNCIITLYTLILLYFPQAHKLSISPILVITFTLLLFLLRLGAIQRLQLSVTEGDETIEIKQSKDTNFGKSSDSCSLTHVDKWGASRCAEKDRFHPGPSPKLEVSFVEWDVSAPLEVIYEEEEEQENPNGKDEIKRNMPQKQQTKNNIQKRGNRTSKPKINGNKLLRENPTKTSHKANKEKNKP</sequence>
<feature type="compositionally biased region" description="Polar residues" evidence="1">
    <location>
        <begin position="147"/>
        <end position="158"/>
    </location>
</feature>
<evidence type="ECO:0000313" key="4">
    <source>
        <dbReference type="Proteomes" id="UP000657918"/>
    </source>
</evidence>
<evidence type="ECO:0000256" key="2">
    <source>
        <dbReference type="SAM" id="Phobius"/>
    </source>
</evidence>
<evidence type="ECO:0000256" key="1">
    <source>
        <dbReference type="SAM" id="MobiDB-lite"/>
    </source>
</evidence>
<feature type="region of interest" description="Disordered" evidence="1">
    <location>
        <begin position="127"/>
        <end position="192"/>
    </location>
</feature>
<dbReference type="PANTHER" id="PTHR37746:SF1">
    <property type="entry name" value="TRANSMEMBRANE PROTEIN"/>
    <property type="match status" value="1"/>
</dbReference>
<protein>
    <submittedName>
        <fullName evidence="3">Uncharacterized protein</fullName>
    </submittedName>
</protein>
<dbReference type="PANTHER" id="PTHR37746">
    <property type="entry name" value="TRANSMEMBRANE PROTEIN"/>
    <property type="match status" value="1"/>
</dbReference>
<organism evidence="3 4">
    <name type="scientific">Salix dunnii</name>
    <dbReference type="NCBI Taxonomy" id="1413687"/>
    <lineage>
        <taxon>Eukaryota</taxon>
        <taxon>Viridiplantae</taxon>
        <taxon>Streptophyta</taxon>
        <taxon>Embryophyta</taxon>
        <taxon>Tracheophyta</taxon>
        <taxon>Spermatophyta</taxon>
        <taxon>Magnoliopsida</taxon>
        <taxon>eudicotyledons</taxon>
        <taxon>Gunneridae</taxon>
        <taxon>Pentapetalae</taxon>
        <taxon>rosids</taxon>
        <taxon>fabids</taxon>
        <taxon>Malpighiales</taxon>
        <taxon>Salicaceae</taxon>
        <taxon>Saliceae</taxon>
        <taxon>Salix</taxon>
    </lineage>
</organism>
<keyword evidence="2" id="KW-1133">Transmembrane helix</keyword>
<gene>
    <name evidence="3" type="ORF">SADUNF_Sadunf14G0140100</name>
</gene>
<evidence type="ECO:0000313" key="3">
    <source>
        <dbReference type="EMBL" id="KAF9669752.1"/>
    </source>
</evidence>
<keyword evidence="2" id="KW-0812">Transmembrane</keyword>
<dbReference type="Proteomes" id="UP000657918">
    <property type="component" value="Unassembled WGS sequence"/>
</dbReference>
<keyword evidence="4" id="KW-1185">Reference proteome</keyword>
<accession>A0A835JEJ4</accession>
<feature type="transmembrane region" description="Helical" evidence="2">
    <location>
        <begin position="30"/>
        <end position="47"/>
    </location>
</feature>
<reference evidence="3 4" key="1">
    <citation type="submission" date="2020-10" db="EMBL/GenBank/DDBJ databases">
        <title>Plant Genome Project.</title>
        <authorList>
            <person name="Zhang R.-G."/>
        </authorList>
    </citation>
    <scope>NUCLEOTIDE SEQUENCE [LARGE SCALE GENOMIC DNA]</scope>
    <source>
        <strain evidence="3">FAFU-HL-1</strain>
        <tissue evidence="3">Leaf</tissue>
    </source>
</reference>
<dbReference type="OrthoDB" id="1939257at2759"/>
<name>A0A835JEJ4_9ROSI</name>
<keyword evidence="2" id="KW-0472">Membrane</keyword>
<dbReference type="EMBL" id="JADGMS010000014">
    <property type="protein sequence ID" value="KAF9669752.1"/>
    <property type="molecule type" value="Genomic_DNA"/>
</dbReference>